<comment type="similarity">
    <text evidence="1">Belongs to the bacterial sugar transferase family.</text>
</comment>
<evidence type="ECO:0000256" key="1">
    <source>
        <dbReference type="ARBA" id="ARBA00006464"/>
    </source>
</evidence>
<evidence type="ECO:0000313" key="4">
    <source>
        <dbReference type="EMBL" id="ASP40798.1"/>
    </source>
</evidence>
<keyword evidence="2" id="KW-1133">Transmembrane helix</keyword>
<dbReference type="InterPro" id="IPR036291">
    <property type="entry name" value="NAD(P)-bd_dom_sf"/>
</dbReference>
<dbReference type="Proteomes" id="UP000202440">
    <property type="component" value="Chromosome"/>
</dbReference>
<dbReference type="GO" id="GO:0016780">
    <property type="term" value="F:phosphotransferase activity, for other substituted phosphate groups"/>
    <property type="evidence" value="ECO:0007669"/>
    <property type="project" value="TreeGrafter"/>
</dbReference>
<gene>
    <name evidence="4" type="ORF">CHH28_01865</name>
</gene>
<protein>
    <recommendedName>
        <fullName evidence="3">Bacterial sugar transferase domain-containing protein</fullName>
    </recommendedName>
</protein>
<sequence length="290" mass="32175">MLVACVEQPAAANQVFHVADEPALPVADVIRELHRAKGRGSGRLFYCPAWLLNRIAALAGKGDALRQLQQPLLVDSSKARRVLQWQPQQTTRAALHNGAVLDPSPGWQRTADVLLAGSGLLLLWPVLLVILALNAWPQRQPLFRQQRLGQHQRLFTMVKFRTMALGTPSVPTHELKDGGVTKLGRFLRASKLDELPQLWNVLTGDMSLVGARPGLADHHELTEQRQCQGVFAYRPGITGLAQLSGVDMSTPAALAKLDASMYRQLTPVRYLQYIALTAVPPLRRWWPLKH</sequence>
<keyword evidence="2" id="KW-0812">Transmembrane</keyword>
<dbReference type="PANTHER" id="PTHR30576:SF10">
    <property type="entry name" value="SLL5057 PROTEIN"/>
    <property type="match status" value="1"/>
</dbReference>
<dbReference type="AlphaFoldDB" id="A0A222FP59"/>
<evidence type="ECO:0000259" key="3">
    <source>
        <dbReference type="Pfam" id="PF02397"/>
    </source>
</evidence>
<dbReference type="PANTHER" id="PTHR30576">
    <property type="entry name" value="COLANIC BIOSYNTHESIS UDP-GLUCOSE LIPID CARRIER TRANSFERASE"/>
    <property type="match status" value="1"/>
</dbReference>
<feature type="domain" description="Bacterial sugar transferase" evidence="3">
    <location>
        <begin position="109"/>
        <end position="278"/>
    </location>
</feature>
<accession>A0A222FP59</accession>
<dbReference type="KEGG" id="bsan:CHH28_01865"/>
<dbReference type="EMBL" id="CP022530">
    <property type="protein sequence ID" value="ASP40798.1"/>
    <property type="molecule type" value="Genomic_DNA"/>
</dbReference>
<evidence type="ECO:0000313" key="5">
    <source>
        <dbReference type="Proteomes" id="UP000202440"/>
    </source>
</evidence>
<reference evidence="4 5" key="1">
    <citation type="submission" date="2017-07" db="EMBL/GenBank/DDBJ databases">
        <title>Annotated genome sequence of Bacterioplanes sanyensis isolated from Red Sea.</title>
        <authorList>
            <person name="Rehman Z.U."/>
        </authorList>
    </citation>
    <scope>NUCLEOTIDE SEQUENCE [LARGE SCALE GENOMIC DNA]</scope>
    <source>
        <strain evidence="4 5">NV9</strain>
    </source>
</reference>
<feature type="transmembrane region" description="Helical" evidence="2">
    <location>
        <begin position="113"/>
        <end position="136"/>
    </location>
</feature>
<proteinExistence type="inferred from homology"/>
<dbReference type="InterPro" id="IPR003362">
    <property type="entry name" value="Bact_transf"/>
</dbReference>
<dbReference type="SUPFAM" id="SSF51735">
    <property type="entry name" value="NAD(P)-binding Rossmann-fold domains"/>
    <property type="match status" value="1"/>
</dbReference>
<name>A0A222FP59_9GAMM</name>
<dbReference type="OrthoDB" id="9808602at2"/>
<evidence type="ECO:0000256" key="2">
    <source>
        <dbReference type="SAM" id="Phobius"/>
    </source>
</evidence>
<organism evidence="4 5">
    <name type="scientific">Bacterioplanes sanyensis</name>
    <dbReference type="NCBI Taxonomy" id="1249553"/>
    <lineage>
        <taxon>Bacteria</taxon>
        <taxon>Pseudomonadati</taxon>
        <taxon>Pseudomonadota</taxon>
        <taxon>Gammaproteobacteria</taxon>
        <taxon>Oceanospirillales</taxon>
        <taxon>Oceanospirillaceae</taxon>
        <taxon>Bacterioplanes</taxon>
    </lineage>
</organism>
<keyword evidence="5" id="KW-1185">Reference proteome</keyword>
<dbReference type="Pfam" id="PF02397">
    <property type="entry name" value="Bac_transf"/>
    <property type="match status" value="1"/>
</dbReference>
<keyword evidence="2" id="KW-0472">Membrane</keyword>